<organism evidence="1 2">
    <name type="scientific">Gymnopilus junonius</name>
    <name type="common">Spectacular rustgill mushroom</name>
    <name type="synonym">Gymnopilus spectabilis subsp. junonius</name>
    <dbReference type="NCBI Taxonomy" id="109634"/>
    <lineage>
        <taxon>Eukaryota</taxon>
        <taxon>Fungi</taxon>
        <taxon>Dikarya</taxon>
        <taxon>Basidiomycota</taxon>
        <taxon>Agaricomycotina</taxon>
        <taxon>Agaricomycetes</taxon>
        <taxon>Agaricomycetidae</taxon>
        <taxon>Agaricales</taxon>
        <taxon>Agaricineae</taxon>
        <taxon>Hymenogastraceae</taxon>
        <taxon>Gymnopilus</taxon>
    </lineage>
</organism>
<dbReference type="AlphaFoldDB" id="A0A9P5TLD5"/>
<dbReference type="OrthoDB" id="2934227at2759"/>
<keyword evidence="2" id="KW-1185">Reference proteome</keyword>
<sequence>MASQSEDNLHIQAPIQFAAEAEDAKAKEGHKLLQILKNDPLRDVHPLALQVRSLDMSFSDETRTFSWIGAASLWRNTLHRSLPAILDILQNLHAFQLKFEQSMDWNTIGSFLQTSLVRLFASPKLTRVSINKVHNFRPEILRCPNLRDLRLDSVWVKSFFITERRSSSFACTPPALPWAAQSFQSLHNFDARFSDDVLKRIRCTQEKGLLDSPFSRLRNYTIYMPMDGDILNHWWAMKRASQTLECLTVDQEVPCHSDSYNHFPGPICLSDFISLRTLVLKVSALPNDPLSALHHLTFLLNPDRYEPTTVRSLILNVNFPTNMDSISARATSDLIFSQDNATPLWKSIENALLGPAFPCLQKVQFTFKWMSSNIEDNSTENDAKSTNVKEEMDVMECICGRMDTALPKVVCSEIEFEADWKVCNAY</sequence>
<name>A0A9P5TLD5_GYMJU</name>
<gene>
    <name evidence="1" type="ORF">CPB84DRAFT_1780821</name>
</gene>
<reference evidence="1" key="1">
    <citation type="submission" date="2020-11" db="EMBL/GenBank/DDBJ databases">
        <authorList>
            <consortium name="DOE Joint Genome Institute"/>
            <person name="Ahrendt S."/>
            <person name="Riley R."/>
            <person name="Andreopoulos W."/>
            <person name="LaButti K."/>
            <person name="Pangilinan J."/>
            <person name="Ruiz-duenas F.J."/>
            <person name="Barrasa J.M."/>
            <person name="Sanchez-Garcia M."/>
            <person name="Camarero S."/>
            <person name="Miyauchi S."/>
            <person name="Serrano A."/>
            <person name="Linde D."/>
            <person name="Babiker R."/>
            <person name="Drula E."/>
            <person name="Ayuso-Fernandez I."/>
            <person name="Pacheco R."/>
            <person name="Padilla G."/>
            <person name="Ferreira P."/>
            <person name="Barriuso J."/>
            <person name="Kellner H."/>
            <person name="Castanera R."/>
            <person name="Alfaro M."/>
            <person name="Ramirez L."/>
            <person name="Pisabarro A.G."/>
            <person name="Kuo A."/>
            <person name="Tritt A."/>
            <person name="Lipzen A."/>
            <person name="He G."/>
            <person name="Yan M."/>
            <person name="Ng V."/>
            <person name="Cullen D."/>
            <person name="Martin F."/>
            <person name="Rosso M.-N."/>
            <person name="Henrissat B."/>
            <person name="Hibbett D."/>
            <person name="Martinez A.T."/>
            <person name="Grigoriev I.V."/>
        </authorList>
    </citation>
    <scope>NUCLEOTIDE SEQUENCE</scope>
    <source>
        <strain evidence="1">AH 44721</strain>
    </source>
</reference>
<proteinExistence type="predicted"/>
<dbReference type="EMBL" id="JADNYJ010000055">
    <property type="protein sequence ID" value="KAF8898104.1"/>
    <property type="molecule type" value="Genomic_DNA"/>
</dbReference>
<comment type="caution">
    <text evidence="1">The sequence shown here is derived from an EMBL/GenBank/DDBJ whole genome shotgun (WGS) entry which is preliminary data.</text>
</comment>
<evidence type="ECO:0000313" key="1">
    <source>
        <dbReference type="EMBL" id="KAF8898104.1"/>
    </source>
</evidence>
<protein>
    <submittedName>
        <fullName evidence="1">Uncharacterized protein</fullName>
    </submittedName>
</protein>
<dbReference type="Proteomes" id="UP000724874">
    <property type="component" value="Unassembled WGS sequence"/>
</dbReference>
<evidence type="ECO:0000313" key="2">
    <source>
        <dbReference type="Proteomes" id="UP000724874"/>
    </source>
</evidence>
<accession>A0A9P5TLD5</accession>